<reference evidence="1" key="1">
    <citation type="submission" date="2020-03" db="EMBL/GenBank/DDBJ databases">
        <authorList>
            <person name="Weist P."/>
        </authorList>
    </citation>
    <scope>NUCLEOTIDE SEQUENCE</scope>
</reference>
<dbReference type="Proteomes" id="UP001153269">
    <property type="component" value="Unassembled WGS sequence"/>
</dbReference>
<keyword evidence="2" id="KW-1185">Reference proteome</keyword>
<evidence type="ECO:0000313" key="2">
    <source>
        <dbReference type="Proteomes" id="UP001153269"/>
    </source>
</evidence>
<proteinExistence type="predicted"/>
<sequence length="50" mass="5602">WQPSAHLTGVSFHSATRIERRQKLHVAESLSWSFNSSETVCPTACIKAFV</sequence>
<dbReference type="AlphaFoldDB" id="A0A9N7ULB4"/>
<comment type="caution">
    <text evidence="1">The sequence shown here is derived from an EMBL/GenBank/DDBJ whole genome shotgun (WGS) entry which is preliminary data.</text>
</comment>
<name>A0A9N7ULB4_PLEPL</name>
<protein>
    <submittedName>
        <fullName evidence="1">Uncharacterized protein</fullName>
    </submittedName>
</protein>
<dbReference type="EMBL" id="CADEAL010001473">
    <property type="protein sequence ID" value="CAB1432760.1"/>
    <property type="molecule type" value="Genomic_DNA"/>
</dbReference>
<accession>A0A9N7ULB4</accession>
<feature type="non-terminal residue" evidence="1">
    <location>
        <position position="50"/>
    </location>
</feature>
<evidence type="ECO:0000313" key="1">
    <source>
        <dbReference type="EMBL" id="CAB1432760.1"/>
    </source>
</evidence>
<gene>
    <name evidence="1" type="ORF">PLEPLA_LOCUS20846</name>
</gene>
<organism evidence="1 2">
    <name type="scientific">Pleuronectes platessa</name>
    <name type="common">European plaice</name>
    <dbReference type="NCBI Taxonomy" id="8262"/>
    <lineage>
        <taxon>Eukaryota</taxon>
        <taxon>Metazoa</taxon>
        <taxon>Chordata</taxon>
        <taxon>Craniata</taxon>
        <taxon>Vertebrata</taxon>
        <taxon>Euteleostomi</taxon>
        <taxon>Actinopterygii</taxon>
        <taxon>Neopterygii</taxon>
        <taxon>Teleostei</taxon>
        <taxon>Neoteleostei</taxon>
        <taxon>Acanthomorphata</taxon>
        <taxon>Carangaria</taxon>
        <taxon>Pleuronectiformes</taxon>
        <taxon>Pleuronectoidei</taxon>
        <taxon>Pleuronectidae</taxon>
        <taxon>Pleuronectes</taxon>
    </lineage>
</organism>